<sequence>MPRAPASPLRSCRASAANGNGGNGSNLGGRRVTGGGGNGGSGGSGRGGLLGQALLGAAALTVTATESASAAPGGLAAFMSRETPLSTSAPSGGRGYGGLLEACESNGIGASRASIDGASPGRPRSKVVHVSVKGSTLVLPMCSNGEPQAACVSRWSRRKVVEAPIELSQREVTMLASRQNRVRDSVLIQ</sequence>
<evidence type="ECO:0000256" key="1">
    <source>
        <dbReference type="SAM" id="MobiDB-lite"/>
    </source>
</evidence>
<dbReference type="AlphaFoldDB" id="A0A836BU31"/>
<organism evidence="2 3">
    <name type="scientific">Edaphochlamys debaryana</name>
    <dbReference type="NCBI Taxonomy" id="47281"/>
    <lineage>
        <taxon>Eukaryota</taxon>
        <taxon>Viridiplantae</taxon>
        <taxon>Chlorophyta</taxon>
        <taxon>core chlorophytes</taxon>
        <taxon>Chlorophyceae</taxon>
        <taxon>CS clade</taxon>
        <taxon>Chlamydomonadales</taxon>
        <taxon>Chlamydomonadales incertae sedis</taxon>
        <taxon>Edaphochlamys</taxon>
    </lineage>
</organism>
<keyword evidence="3" id="KW-1185">Reference proteome</keyword>
<reference evidence="2" key="1">
    <citation type="journal article" date="2020" name="bioRxiv">
        <title>Comparative genomics of Chlamydomonas.</title>
        <authorList>
            <person name="Craig R.J."/>
            <person name="Hasan A.R."/>
            <person name="Ness R.W."/>
            <person name="Keightley P.D."/>
        </authorList>
    </citation>
    <scope>NUCLEOTIDE SEQUENCE</scope>
    <source>
        <strain evidence="2">CCAP 11/70</strain>
    </source>
</reference>
<evidence type="ECO:0000313" key="3">
    <source>
        <dbReference type="Proteomes" id="UP000612055"/>
    </source>
</evidence>
<gene>
    <name evidence="2" type="ORF">HYH03_012683</name>
</gene>
<dbReference type="EMBL" id="JAEHOE010000080">
    <property type="protein sequence ID" value="KAG2488682.1"/>
    <property type="molecule type" value="Genomic_DNA"/>
</dbReference>
<protein>
    <submittedName>
        <fullName evidence="2">Uncharacterized protein</fullName>
    </submittedName>
</protein>
<dbReference type="OrthoDB" id="532602at2759"/>
<accession>A0A836BU31</accession>
<feature type="region of interest" description="Disordered" evidence="1">
    <location>
        <begin position="1"/>
        <end position="43"/>
    </location>
</feature>
<dbReference type="Proteomes" id="UP000612055">
    <property type="component" value="Unassembled WGS sequence"/>
</dbReference>
<name>A0A836BU31_9CHLO</name>
<proteinExistence type="predicted"/>
<feature type="compositionally biased region" description="Gly residues" evidence="1">
    <location>
        <begin position="19"/>
        <end position="43"/>
    </location>
</feature>
<evidence type="ECO:0000313" key="2">
    <source>
        <dbReference type="EMBL" id="KAG2488682.1"/>
    </source>
</evidence>
<comment type="caution">
    <text evidence="2">The sequence shown here is derived from an EMBL/GenBank/DDBJ whole genome shotgun (WGS) entry which is preliminary data.</text>
</comment>